<feature type="chain" id="PRO_5003714863" evidence="1">
    <location>
        <begin position="24"/>
        <end position="281"/>
    </location>
</feature>
<dbReference type="STRING" id="1195246.AGRI_02750"/>
<dbReference type="Proteomes" id="UP000035062">
    <property type="component" value="Unassembled WGS sequence"/>
</dbReference>
<name>I8U9W9_9ALTE</name>
<gene>
    <name evidence="3" type="ORF">AGRI_02750</name>
</gene>
<keyword evidence="1" id="KW-0732">Signal</keyword>
<organism evidence="3 4">
    <name type="scientific">Alishewanella agri BL06</name>
    <dbReference type="NCBI Taxonomy" id="1195246"/>
    <lineage>
        <taxon>Bacteria</taxon>
        <taxon>Pseudomonadati</taxon>
        <taxon>Pseudomonadota</taxon>
        <taxon>Gammaproteobacteria</taxon>
        <taxon>Alteromonadales</taxon>
        <taxon>Alteromonadaceae</taxon>
        <taxon>Alishewanella</taxon>
    </lineage>
</organism>
<dbReference type="AlphaFoldDB" id="I8U9W9"/>
<dbReference type="InterPro" id="IPR016047">
    <property type="entry name" value="M23ase_b-sheet_dom"/>
</dbReference>
<feature type="domain" description="M23ase beta-sheet core" evidence="2">
    <location>
        <begin position="169"/>
        <end position="263"/>
    </location>
</feature>
<evidence type="ECO:0000256" key="1">
    <source>
        <dbReference type="SAM" id="SignalP"/>
    </source>
</evidence>
<evidence type="ECO:0000313" key="3">
    <source>
        <dbReference type="EMBL" id="EIW90066.1"/>
    </source>
</evidence>
<dbReference type="InterPro" id="IPR011055">
    <property type="entry name" value="Dup_hybrid_motif"/>
</dbReference>
<sequence>MKVWGKALLLCALNGVLPAQLSAVEVILDGHLTQGSLIRGTVPAGAKVWFNDKPLAVSAQGHVVFGIGRDATLNHQLTVEHHGEQRQIPLSFSARQYDIQRITGVEQKYVEPPQEVRARIARDNKRVREVRQTFTDKTLFLSAPLQPSEGRISGVYGSQRVFNGQPRNPHFGLDIAAPVGAPVLAPWDGKVLLAEDLYFSGLTLIIDHGMGVTSTFMHLHRFHAAVGDTVKAGTKIAEVGATGRVTGPHLDWRINWFQERLDPQLLLPASDRPEPRRIPLN</sequence>
<dbReference type="EMBL" id="AKKU01000006">
    <property type="protein sequence ID" value="EIW90066.1"/>
    <property type="molecule type" value="Genomic_DNA"/>
</dbReference>
<dbReference type="GO" id="GO:0004222">
    <property type="term" value="F:metalloendopeptidase activity"/>
    <property type="evidence" value="ECO:0007669"/>
    <property type="project" value="TreeGrafter"/>
</dbReference>
<feature type="signal peptide" evidence="1">
    <location>
        <begin position="1"/>
        <end position="23"/>
    </location>
</feature>
<proteinExistence type="predicted"/>
<dbReference type="CDD" id="cd12797">
    <property type="entry name" value="M23_peptidase"/>
    <property type="match status" value="1"/>
</dbReference>
<dbReference type="PANTHER" id="PTHR21666:SF285">
    <property type="entry name" value="M23 FAMILY METALLOPEPTIDASE"/>
    <property type="match status" value="1"/>
</dbReference>
<dbReference type="InterPro" id="IPR050570">
    <property type="entry name" value="Cell_wall_metabolism_enzyme"/>
</dbReference>
<dbReference type="PANTHER" id="PTHR21666">
    <property type="entry name" value="PEPTIDASE-RELATED"/>
    <property type="match status" value="1"/>
</dbReference>
<dbReference type="Pfam" id="PF01551">
    <property type="entry name" value="Peptidase_M23"/>
    <property type="match status" value="1"/>
</dbReference>
<dbReference type="Gene3D" id="2.70.70.10">
    <property type="entry name" value="Glucose Permease (Domain IIA)"/>
    <property type="match status" value="1"/>
</dbReference>
<dbReference type="RefSeq" id="WP_008983490.1">
    <property type="nucleotide sequence ID" value="NZ_AKKU01000006.1"/>
</dbReference>
<accession>I8U9W9</accession>
<dbReference type="FunFam" id="2.70.70.10:FF:000019">
    <property type="entry name" value="M23 family peptidase"/>
    <property type="match status" value="1"/>
</dbReference>
<evidence type="ECO:0000313" key="4">
    <source>
        <dbReference type="Proteomes" id="UP000035062"/>
    </source>
</evidence>
<dbReference type="SUPFAM" id="SSF51261">
    <property type="entry name" value="Duplicated hybrid motif"/>
    <property type="match status" value="1"/>
</dbReference>
<keyword evidence="4" id="KW-1185">Reference proteome</keyword>
<reference evidence="3 4" key="1">
    <citation type="journal article" date="2012" name="J. Bacteriol.">
        <title>Genome Sequence of Pectin-Degrading Alishewanella agri, Isolated from Landfill Soil.</title>
        <authorList>
            <person name="Kim J."/>
            <person name="Jung J."/>
            <person name="Sung J.S."/>
            <person name="Chun J."/>
            <person name="Park W."/>
        </authorList>
    </citation>
    <scope>NUCLEOTIDE SEQUENCE [LARGE SCALE GENOMIC DNA]</scope>
    <source>
        <strain evidence="3 4">BL06</strain>
    </source>
</reference>
<protein>
    <submittedName>
        <fullName evidence="3">Peptidase M23B</fullName>
    </submittedName>
</protein>
<evidence type="ECO:0000259" key="2">
    <source>
        <dbReference type="Pfam" id="PF01551"/>
    </source>
</evidence>
<dbReference type="eggNOG" id="COG0739">
    <property type="taxonomic scope" value="Bacteria"/>
</dbReference>
<dbReference type="PATRIC" id="fig|1195246.3.peg.538"/>
<comment type="caution">
    <text evidence="3">The sequence shown here is derived from an EMBL/GenBank/DDBJ whole genome shotgun (WGS) entry which is preliminary data.</text>
</comment>